<feature type="domain" description="Ig-like" evidence="4">
    <location>
        <begin position="254"/>
        <end position="311"/>
    </location>
</feature>
<dbReference type="OrthoDB" id="6156774at2759"/>
<evidence type="ECO:0000259" key="3">
    <source>
        <dbReference type="PROSITE" id="PS50287"/>
    </source>
</evidence>
<dbReference type="Pfam" id="PF00530">
    <property type="entry name" value="SRCR"/>
    <property type="match status" value="1"/>
</dbReference>
<evidence type="ECO:0000313" key="6">
    <source>
        <dbReference type="Proteomes" id="UP000683360"/>
    </source>
</evidence>
<keyword evidence="1 2" id="KW-1015">Disulfide bond</keyword>
<dbReference type="GO" id="GO:0016787">
    <property type="term" value="F:hydrolase activity"/>
    <property type="evidence" value="ECO:0007669"/>
    <property type="project" value="UniProtKB-KW"/>
</dbReference>
<dbReference type="AlphaFoldDB" id="A0A8S3QIZ6"/>
<evidence type="ECO:0000256" key="1">
    <source>
        <dbReference type="ARBA" id="ARBA00023157"/>
    </source>
</evidence>
<proteinExistence type="predicted"/>
<dbReference type="PROSITE" id="PS50287">
    <property type="entry name" value="SRCR_2"/>
    <property type="match status" value="1"/>
</dbReference>
<dbReference type="InterPro" id="IPR036772">
    <property type="entry name" value="SRCR-like_dom_sf"/>
</dbReference>
<reference evidence="5" key="1">
    <citation type="submission" date="2021-03" db="EMBL/GenBank/DDBJ databases">
        <authorList>
            <person name="Bekaert M."/>
        </authorList>
    </citation>
    <scope>NUCLEOTIDE SEQUENCE</scope>
</reference>
<dbReference type="SUPFAM" id="SSF56487">
    <property type="entry name" value="SRCR-like"/>
    <property type="match status" value="1"/>
</dbReference>
<dbReference type="PRINTS" id="PR00258">
    <property type="entry name" value="SPERACTRCPTR"/>
</dbReference>
<comment type="caution">
    <text evidence="5">The sequence shown here is derived from an EMBL/GenBank/DDBJ whole genome shotgun (WGS) entry which is preliminary data.</text>
</comment>
<dbReference type="InterPro" id="IPR001190">
    <property type="entry name" value="SRCR"/>
</dbReference>
<dbReference type="EMBL" id="CAJPWZ010000481">
    <property type="protein sequence ID" value="CAG2194462.1"/>
    <property type="molecule type" value="Genomic_DNA"/>
</dbReference>
<feature type="disulfide bond" evidence="2">
    <location>
        <begin position="95"/>
        <end position="105"/>
    </location>
</feature>
<evidence type="ECO:0000256" key="2">
    <source>
        <dbReference type="PROSITE-ProRule" id="PRU00196"/>
    </source>
</evidence>
<dbReference type="GO" id="GO:0016020">
    <property type="term" value="C:membrane"/>
    <property type="evidence" value="ECO:0007669"/>
    <property type="project" value="InterPro"/>
</dbReference>
<protein>
    <submittedName>
        <fullName evidence="5">PRSS12</fullName>
        <ecNumber evidence="5">3.4.21.-</ecNumber>
    </submittedName>
</protein>
<dbReference type="InterPro" id="IPR013783">
    <property type="entry name" value="Ig-like_fold"/>
</dbReference>
<accession>A0A8S3QIZ6</accession>
<dbReference type="PANTHER" id="PTHR48071">
    <property type="entry name" value="SRCR DOMAIN-CONTAINING PROTEIN"/>
    <property type="match status" value="1"/>
</dbReference>
<name>A0A8S3QIZ6_MYTED</name>
<dbReference type="PROSITE" id="PS50835">
    <property type="entry name" value="IG_LIKE"/>
    <property type="match status" value="1"/>
</dbReference>
<dbReference type="Proteomes" id="UP000683360">
    <property type="component" value="Unassembled WGS sequence"/>
</dbReference>
<gene>
    <name evidence="5" type="ORF">MEDL_9490</name>
</gene>
<sequence length="311" mass="35295">MKCNGNEDLISQCQRTIHLMGDCKARSKAFRCFGQRLTHGDTPYNGRLELYHDGHWGTVCDDGFGDDQASVEWTFSYEFKDRSDDTNYILDDIVCTGRETSILNCRHTSWNTHNCDTKHREDVGIQCSPDEMALALEGGTKSNEGIAQIIHVVVVSKHTYNTSSDDIYHEMFNCTGNETKLVLCPRYTVRCPRESKAAIVCVPDIWWNCCNNDNTTHVVLSENQILSVLEFMPSRECNGETCTCFVHHSETTFPEIQKAETLEVYYAVNEVTVSFTDLFAGLRSYLICRVAGGNPKPDAKWFCDDELQTFL</sequence>
<evidence type="ECO:0000313" key="5">
    <source>
        <dbReference type="EMBL" id="CAG2194462.1"/>
    </source>
</evidence>
<dbReference type="PANTHER" id="PTHR48071:SF18">
    <property type="entry name" value="DELETED IN MALIGNANT BRAIN TUMORS 1 PROTEIN-RELATED"/>
    <property type="match status" value="1"/>
</dbReference>
<evidence type="ECO:0000259" key="4">
    <source>
        <dbReference type="PROSITE" id="PS50835"/>
    </source>
</evidence>
<keyword evidence="5" id="KW-0378">Hydrolase</keyword>
<organism evidence="5 6">
    <name type="scientific">Mytilus edulis</name>
    <name type="common">Blue mussel</name>
    <dbReference type="NCBI Taxonomy" id="6550"/>
    <lineage>
        <taxon>Eukaryota</taxon>
        <taxon>Metazoa</taxon>
        <taxon>Spiralia</taxon>
        <taxon>Lophotrochozoa</taxon>
        <taxon>Mollusca</taxon>
        <taxon>Bivalvia</taxon>
        <taxon>Autobranchia</taxon>
        <taxon>Pteriomorphia</taxon>
        <taxon>Mytilida</taxon>
        <taxon>Mytiloidea</taxon>
        <taxon>Mytilidae</taxon>
        <taxon>Mytilinae</taxon>
        <taxon>Mytilus</taxon>
    </lineage>
</organism>
<dbReference type="InterPro" id="IPR007110">
    <property type="entry name" value="Ig-like_dom"/>
</dbReference>
<dbReference type="EC" id="3.4.21.-" evidence="5"/>
<comment type="caution">
    <text evidence="2">Lacks conserved residue(s) required for the propagation of feature annotation.</text>
</comment>
<dbReference type="SMART" id="SM00202">
    <property type="entry name" value="SR"/>
    <property type="match status" value="1"/>
</dbReference>
<keyword evidence="6" id="KW-1185">Reference proteome</keyword>
<dbReference type="Gene3D" id="3.10.250.10">
    <property type="entry name" value="SRCR-like domain"/>
    <property type="match status" value="1"/>
</dbReference>
<dbReference type="Gene3D" id="2.60.40.10">
    <property type="entry name" value="Immunoglobulins"/>
    <property type="match status" value="1"/>
</dbReference>
<feature type="domain" description="SRCR" evidence="3">
    <location>
        <begin position="35"/>
        <end position="128"/>
    </location>
</feature>